<protein>
    <submittedName>
        <fullName evidence="2">Uncharacterized protein</fullName>
    </submittedName>
</protein>
<evidence type="ECO:0000313" key="2">
    <source>
        <dbReference type="EMBL" id="UZX19357.1"/>
    </source>
</evidence>
<feature type="transmembrane region" description="Helical" evidence="1">
    <location>
        <begin position="32"/>
        <end position="55"/>
    </location>
</feature>
<gene>
    <name evidence="2" type="ORF">LDH80_00710</name>
</gene>
<organism evidence="2 3">
    <name type="scientific">Streptomyces tanashiensis</name>
    <dbReference type="NCBI Taxonomy" id="67367"/>
    <lineage>
        <taxon>Bacteria</taxon>
        <taxon>Bacillati</taxon>
        <taxon>Actinomycetota</taxon>
        <taxon>Actinomycetes</taxon>
        <taxon>Kitasatosporales</taxon>
        <taxon>Streptomycetaceae</taxon>
        <taxon>Streptomyces</taxon>
    </lineage>
</organism>
<dbReference type="RefSeq" id="WP_267257835.1">
    <property type="nucleotide sequence ID" value="NZ_CP084204.1"/>
</dbReference>
<proteinExistence type="predicted"/>
<evidence type="ECO:0000256" key="1">
    <source>
        <dbReference type="SAM" id="Phobius"/>
    </source>
</evidence>
<name>A0ABY6QPY3_9ACTN</name>
<reference evidence="2" key="1">
    <citation type="submission" date="2021-09" db="EMBL/GenBank/DDBJ databases">
        <title>Complete genome sequence and metabolic characterization of Streptomyces tanashiensis DSM 731 the producer of antibacterial Kalafungin and diverse secondary metabolites.</title>
        <authorList>
            <person name="Abbasi M.N."/>
            <person name="Anwar M.N."/>
            <person name="Alam K."/>
            <person name="Shoaib M."/>
            <person name="Lin Z."/>
            <person name="Hayat M."/>
            <person name="Ali M.I."/>
            <person name="Malik H.M.T."/>
            <person name="Ahmed I."/>
            <person name="Li A."/>
            <person name="Hailong Wang H."/>
            <person name="Zhang Y."/>
        </authorList>
    </citation>
    <scope>NUCLEOTIDE SEQUENCE</scope>
    <source>
        <strain evidence="2">Kala</strain>
    </source>
</reference>
<keyword evidence="3" id="KW-1185">Reference proteome</keyword>
<dbReference type="EMBL" id="CP084204">
    <property type="protein sequence ID" value="UZX19357.1"/>
    <property type="molecule type" value="Genomic_DNA"/>
</dbReference>
<keyword evidence="1" id="KW-0812">Transmembrane</keyword>
<keyword evidence="1" id="KW-1133">Transmembrane helix</keyword>
<evidence type="ECO:0000313" key="3">
    <source>
        <dbReference type="Proteomes" id="UP001164506"/>
    </source>
</evidence>
<accession>A0ABY6QPY3</accession>
<dbReference type="GeneID" id="95597919"/>
<dbReference type="Proteomes" id="UP001164506">
    <property type="component" value="Chromosome"/>
</dbReference>
<keyword evidence="1" id="KW-0472">Membrane</keyword>
<sequence>MRDADGFGGPEAVRDGLEECSGDTGELRHHRWLPFLGLITAACLLVAGSLTWLFWDDLMYPLGDPRACAGSDAALPRDIVAGGVNLPSDASEVRYYTHEGQAVVSFVSSQVPDYLLRANLIPDVAPPVLDRNHGDAYGLGADDRDLPEGLCGEGLRGPAWSFSGPGSGSVLVERSPSAGYELRTRPRVQVFFPWATVNG</sequence>